<evidence type="ECO:0000313" key="8">
    <source>
        <dbReference type="EMBL" id="AGL28474.1"/>
    </source>
</evidence>
<protein>
    <submittedName>
        <fullName evidence="8">Lyso-ornithine lipid acyltransferase</fullName>
    </submittedName>
</protein>
<reference evidence="8 9" key="1">
    <citation type="journal article" date="2013" name="Genome Announc.">
        <title>Whole-Genome Sequences of Four Clinical Isolates of Mycobacterium tuberculosis from Tamil Nadu, South India.</title>
        <authorList>
            <person name="Narayanan S."/>
            <person name="Deshpande U."/>
        </authorList>
    </citation>
    <scope>NUCLEOTIDE SEQUENCE [LARGE SCALE GENOMIC DNA]</scope>
    <source>
        <strain evidence="8 9">CAS/NITR204</strain>
    </source>
</reference>
<evidence type="ECO:0000256" key="3">
    <source>
        <dbReference type="ARBA" id="ARBA00022679"/>
    </source>
</evidence>
<keyword evidence="6" id="KW-0812">Transmembrane</keyword>
<evidence type="ECO:0000313" key="9">
    <source>
        <dbReference type="Proteomes" id="UP000013548"/>
    </source>
</evidence>
<dbReference type="Pfam" id="PF01553">
    <property type="entry name" value="Acyltransferase"/>
    <property type="match status" value="1"/>
</dbReference>
<dbReference type="BioCyc" id="MTUB1310114:G13A2-3055-MONOMER"/>
<accession>R4M9W5</accession>
<keyword evidence="6" id="KW-1133">Transmembrane helix</keyword>
<dbReference type="Proteomes" id="UP000013548">
    <property type="component" value="Chromosome"/>
</dbReference>
<dbReference type="CDD" id="cd07989">
    <property type="entry name" value="LPLAT_AGPAT-like"/>
    <property type="match status" value="1"/>
</dbReference>
<keyword evidence="3 8" id="KW-0808">Transferase</keyword>
<feature type="domain" description="Phospholipid/glycerol acyltransferase" evidence="7">
    <location>
        <begin position="95"/>
        <end position="226"/>
    </location>
</feature>
<keyword evidence="2" id="KW-0444">Lipid biosynthesis</keyword>
<comment type="pathway">
    <text evidence="1">Lipid metabolism.</text>
</comment>
<dbReference type="GO" id="GO:0003841">
    <property type="term" value="F:1-acylglycerol-3-phosphate O-acyltransferase activity"/>
    <property type="evidence" value="ECO:0007669"/>
    <property type="project" value="TreeGrafter"/>
</dbReference>
<dbReference type="SMART" id="SM00563">
    <property type="entry name" value="PlsC"/>
    <property type="match status" value="1"/>
</dbReference>
<dbReference type="AlphaFoldDB" id="R4M9W5"/>
<evidence type="ECO:0000256" key="1">
    <source>
        <dbReference type="ARBA" id="ARBA00005189"/>
    </source>
</evidence>
<evidence type="ECO:0000256" key="4">
    <source>
        <dbReference type="ARBA" id="ARBA00023098"/>
    </source>
</evidence>
<keyword evidence="4" id="KW-0443">Lipid metabolism</keyword>
<dbReference type="KEGG" id="mtuc:J113_21090"/>
<proteinExistence type="predicted"/>
<evidence type="ECO:0000259" key="7">
    <source>
        <dbReference type="SMART" id="SM00563"/>
    </source>
</evidence>
<dbReference type="HOGENOM" id="CLU_027938_0_0_11"/>
<feature type="transmembrane region" description="Helical" evidence="6">
    <location>
        <begin position="39"/>
        <end position="57"/>
    </location>
</feature>
<keyword evidence="6" id="KW-0472">Membrane</keyword>
<name>R4M9W5_MYCTX</name>
<dbReference type="EMBL" id="CP005386">
    <property type="protein sequence ID" value="AGL28474.1"/>
    <property type="molecule type" value="Genomic_DNA"/>
</dbReference>
<evidence type="ECO:0000256" key="5">
    <source>
        <dbReference type="ARBA" id="ARBA00023315"/>
    </source>
</evidence>
<dbReference type="SUPFAM" id="SSF69593">
    <property type="entry name" value="Glycerol-3-phosphate (1)-acyltransferase"/>
    <property type="match status" value="1"/>
</dbReference>
<organism evidence="8 9">
    <name type="scientific">Mycobacterium tuberculosis CAS/NITR204</name>
    <dbReference type="NCBI Taxonomy" id="1310114"/>
    <lineage>
        <taxon>Bacteria</taxon>
        <taxon>Bacillati</taxon>
        <taxon>Actinomycetota</taxon>
        <taxon>Actinomycetes</taxon>
        <taxon>Mycobacteriales</taxon>
        <taxon>Mycobacteriaceae</taxon>
        <taxon>Mycobacterium</taxon>
        <taxon>Mycobacterium tuberculosis complex</taxon>
    </lineage>
</organism>
<evidence type="ECO:0000256" key="6">
    <source>
        <dbReference type="SAM" id="Phobius"/>
    </source>
</evidence>
<dbReference type="InterPro" id="IPR002123">
    <property type="entry name" value="Plipid/glycerol_acylTrfase"/>
</dbReference>
<dbReference type="PATRIC" id="fig|1310114.3.peg.4445"/>
<dbReference type="GO" id="GO:0006654">
    <property type="term" value="P:phosphatidic acid biosynthetic process"/>
    <property type="evidence" value="ECO:0007669"/>
    <property type="project" value="TreeGrafter"/>
</dbReference>
<dbReference type="PANTHER" id="PTHR10434:SF64">
    <property type="entry name" value="1-ACYL-SN-GLYCEROL-3-PHOSPHATE ACYLTRANSFERASE-RELATED"/>
    <property type="match status" value="1"/>
</dbReference>
<keyword evidence="5 8" id="KW-0012">Acyltransferase</keyword>
<dbReference type="PANTHER" id="PTHR10434">
    <property type="entry name" value="1-ACYL-SN-GLYCEROL-3-PHOSPHATE ACYLTRANSFERASE"/>
    <property type="match status" value="1"/>
</dbReference>
<evidence type="ECO:0000256" key="2">
    <source>
        <dbReference type="ARBA" id="ARBA00022516"/>
    </source>
</evidence>
<sequence>MSAPAVTEHSWLPRATCGVSCVSVGDAAQVRRPLVVLRVALRVMLALLLVPGVPLVVMPLPGRTRVQRIYCRLVLRLFGVRITVSGSPVRNLRGVLVVSGHVSWLDVFCIGSVLPGSFVARADMFTGRTIGIVARILKIIPIERASLRRLPGVVDTIARRLRAGQTVVAFPEGTTWCGRPGDDAGRPAARAGAGCSHRGCGAFYPAMFQAAIDAGRPVQPLRLTYHHVDGTVSTAPAFVGDDTLVRSVCRLLTVADAGLCASSLAAAGTVVGISRAVASQRCLREPWGSRGNAQAAGTVGDLSGLAPARLPSRCCGRGLRARSASPPGPVF</sequence>
<gene>
    <name evidence="8" type="ORF">J113_21090</name>
</gene>